<gene>
    <name evidence="2" type="ORF">FOY51_22765</name>
</gene>
<dbReference type="Pfam" id="PF03372">
    <property type="entry name" value="Exo_endo_phos"/>
    <property type="match status" value="1"/>
</dbReference>
<dbReference type="SUPFAM" id="SSF56219">
    <property type="entry name" value="DNase I-like"/>
    <property type="match status" value="1"/>
</dbReference>
<evidence type="ECO:0000313" key="3">
    <source>
        <dbReference type="Proteomes" id="UP000322244"/>
    </source>
</evidence>
<feature type="domain" description="Endonuclease/exonuclease/phosphatase" evidence="1">
    <location>
        <begin position="8"/>
        <end position="240"/>
    </location>
</feature>
<dbReference type="RefSeq" id="WP_149432566.1">
    <property type="nucleotide sequence ID" value="NZ_VLNY01000015.1"/>
</dbReference>
<evidence type="ECO:0000259" key="1">
    <source>
        <dbReference type="Pfam" id="PF03372"/>
    </source>
</evidence>
<comment type="caution">
    <text evidence="2">The sequence shown here is derived from an EMBL/GenBank/DDBJ whole genome shotgun (WGS) entry which is preliminary data.</text>
</comment>
<dbReference type="Proteomes" id="UP000322244">
    <property type="component" value="Unassembled WGS sequence"/>
</dbReference>
<dbReference type="AlphaFoldDB" id="A0A5A7S7W2"/>
<reference evidence="2 3" key="1">
    <citation type="submission" date="2019-07" db="EMBL/GenBank/DDBJ databases">
        <title>Rhodococcus cavernicolus sp. nov., isolated from a cave.</title>
        <authorList>
            <person name="Lee S.D."/>
        </authorList>
    </citation>
    <scope>NUCLEOTIDE SEQUENCE [LARGE SCALE GENOMIC DNA]</scope>
    <source>
        <strain evidence="2 3">C1-24</strain>
    </source>
</reference>
<accession>A0A5A7S7W2</accession>
<sequence>MRRLSVLTLNLARPTADRARPLLEYLWHRPEDLLVLTEVGRGAGSNLVAAVCKQAGYTVIDSRAGDYGVLLISRTGTLDTDLNFPRPDLMPDRVAAARWDNMIRIVGVYGAASDPVRYSSQKQRQRKRDWLESFDCSLGAADLHLPALLIGDLNLVAPGYRDRLPYVLAEETAFYRSLQIEHHLTDAYAAAHNDDGAVTWVDHSGVGCRYDHAFVTSDLVAAVTDCHIDHTPREEGRTDHSALSITLELE</sequence>
<name>A0A5A7S7W2_9NOCA</name>
<dbReference type="GO" id="GO:0003824">
    <property type="term" value="F:catalytic activity"/>
    <property type="evidence" value="ECO:0007669"/>
    <property type="project" value="InterPro"/>
</dbReference>
<evidence type="ECO:0000313" key="2">
    <source>
        <dbReference type="EMBL" id="KAA0019470.1"/>
    </source>
</evidence>
<dbReference type="EMBL" id="VLNY01000015">
    <property type="protein sequence ID" value="KAA0019470.1"/>
    <property type="molecule type" value="Genomic_DNA"/>
</dbReference>
<dbReference type="Gene3D" id="3.60.10.10">
    <property type="entry name" value="Endonuclease/exonuclease/phosphatase"/>
    <property type="match status" value="1"/>
</dbReference>
<proteinExistence type="predicted"/>
<organism evidence="2 3">
    <name type="scientific">Antrihabitans cavernicola</name>
    <dbReference type="NCBI Taxonomy" id="2495913"/>
    <lineage>
        <taxon>Bacteria</taxon>
        <taxon>Bacillati</taxon>
        <taxon>Actinomycetota</taxon>
        <taxon>Actinomycetes</taxon>
        <taxon>Mycobacteriales</taxon>
        <taxon>Nocardiaceae</taxon>
        <taxon>Antrihabitans</taxon>
    </lineage>
</organism>
<dbReference type="InterPro" id="IPR005135">
    <property type="entry name" value="Endo/exonuclease/phosphatase"/>
</dbReference>
<protein>
    <recommendedName>
        <fullName evidence="1">Endonuclease/exonuclease/phosphatase domain-containing protein</fullName>
    </recommendedName>
</protein>
<dbReference type="OrthoDB" id="4520214at2"/>
<keyword evidence="3" id="KW-1185">Reference proteome</keyword>
<dbReference type="InterPro" id="IPR036691">
    <property type="entry name" value="Endo/exonu/phosph_ase_sf"/>
</dbReference>